<dbReference type="EMBL" id="LRBS01000061">
    <property type="protein sequence ID" value="OII76471.1"/>
    <property type="molecule type" value="Genomic_DNA"/>
</dbReference>
<evidence type="ECO:0000256" key="9">
    <source>
        <dbReference type="ARBA" id="ARBA00023242"/>
    </source>
</evidence>
<dbReference type="Gene3D" id="3.30.470.30">
    <property type="entry name" value="DNA ligase/mRNA capping enzyme"/>
    <property type="match status" value="1"/>
</dbReference>
<dbReference type="SUPFAM" id="SSF56091">
    <property type="entry name" value="DNA ligase/mRNA capping enzyme, catalytic domain"/>
    <property type="match status" value="1"/>
</dbReference>
<comment type="caution">
    <text evidence="11">The sequence shown here is derived from an EMBL/GenBank/DDBJ whole genome shotgun (WGS) entry which is preliminary data.</text>
</comment>
<keyword evidence="6" id="KW-0813">Transport</keyword>
<feature type="domain" description="Snurportin-1 m3G cap-binding" evidence="10">
    <location>
        <begin position="126"/>
        <end position="218"/>
    </location>
</feature>
<evidence type="ECO:0000256" key="3">
    <source>
        <dbReference type="ARBA" id="ARBA00004496"/>
    </source>
</evidence>
<dbReference type="InterPro" id="IPR047857">
    <property type="entry name" value="Snurportin1_C"/>
</dbReference>
<sequence>MLLKLNKEHRKQDHQSLYYEYYKFRDNFIRNNNTEISAIDISLRNMLNESRKTRREMFLNEKRISLITSRNLIENNLKNENNKIIKKNSRYIKEWNLALTWSSELVKYNYLTLFTWDTFIKNYTPGEWLVTPITIGIRCILIYANGYCEIRDEHGWTIFVIDISPFKHSGLTILDGIYNYTIDTFICYDVIEWNNLKICDSSTDCRLYFLRSRFQEVGLDDYNNRIEIENGDILIDIRNDLSHIKHYYPYKPLNNWNKKHKNSIKIQMANYFEITKQVISSLYLESINAIENNDMNKLLSFFAFVHRESCYTYDYSCYWYIWRDYNMKPPGILGNLFIDSTKIKRKKGMNKKLKKKNYDDIQQIITDMDAEGEDEINMDSKNDGISFILELRNSNDLYTSENLYMGNLLSLHPENENKISLETFNKNSNFRLVRVFVDSSQIEIFMNNFNQKISLPLDSNIKGSTGCLFGIMKIIGLNSRWHVKADSIDYILFQCTEFFKKKTEIHLAMNDNNNIVRNYSVHFEELIEIL</sequence>
<organism evidence="11 12">
    <name type="scientific">Cryptosporidium andersoni</name>
    <dbReference type="NCBI Taxonomy" id="117008"/>
    <lineage>
        <taxon>Eukaryota</taxon>
        <taxon>Sar</taxon>
        <taxon>Alveolata</taxon>
        <taxon>Apicomplexa</taxon>
        <taxon>Conoidasida</taxon>
        <taxon>Coccidia</taxon>
        <taxon>Eucoccidiorida</taxon>
        <taxon>Eimeriorina</taxon>
        <taxon>Cryptosporidiidae</taxon>
        <taxon>Cryptosporidium</taxon>
    </lineage>
</organism>
<dbReference type="PANTHER" id="PTHR13403">
    <property type="entry name" value="SNURPORTIN1 RNUT1 PROTEIN RNA, U TRANSPORTER 1"/>
    <property type="match status" value="1"/>
</dbReference>
<dbReference type="GO" id="GO:0003723">
    <property type="term" value="F:RNA binding"/>
    <property type="evidence" value="ECO:0007669"/>
    <property type="project" value="UniProtKB-KW"/>
</dbReference>
<dbReference type="GO" id="GO:0061015">
    <property type="term" value="P:snRNA import into nucleus"/>
    <property type="evidence" value="ECO:0007669"/>
    <property type="project" value="InterPro"/>
</dbReference>
<evidence type="ECO:0000256" key="8">
    <source>
        <dbReference type="ARBA" id="ARBA00022884"/>
    </source>
</evidence>
<keyword evidence="9" id="KW-0539">Nucleus</keyword>
<evidence type="ECO:0000259" key="10">
    <source>
        <dbReference type="Pfam" id="PF21974"/>
    </source>
</evidence>
<dbReference type="OrthoDB" id="10003593at2759"/>
<evidence type="ECO:0000313" key="11">
    <source>
        <dbReference type="EMBL" id="OII76471.1"/>
    </source>
</evidence>
<dbReference type="AlphaFoldDB" id="A0A1J4MQZ1"/>
<dbReference type="GeneID" id="92364347"/>
<evidence type="ECO:0000256" key="7">
    <source>
        <dbReference type="ARBA" id="ARBA00022490"/>
    </source>
</evidence>
<dbReference type="GO" id="GO:0005737">
    <property type="term" value="C:cytoplasm"/>
    <property type="evidence" value="ECO:0007669"/>
    <property type="project" value="UniProtKB-SubCell"/>
</dbReference>
<keyword evidence="8" id="KW-0694">RNA-binding</keyword>
<accession>A0A1J4MQZ1</accession>
<evidence type="ECO:0000256" key="4">
    <source>
        <dbReference type="ARBA" id="ARBA00007540"/>
    </source>
</evidence>
<keyword evidence="7" id="KW-0963">Cytoplasm</keyword>
<comment type="function">
    <text evidence="1">Functions as an U snRNP-specific nuclear import adapter. Involved in the trimethylguanosine (m3G)-cap-dependent nuclear import of U snRNPs. Binds specifically to the terminal m3G-cap U snRNAs.</text>
</comment>
<evidence type="ECO:0000256" key="2">
    <source>
        <dbReference type="ARBA" id="ARBA00004123"/>
    </source>
</evidence>
<evidence type="ECO:0000313" key="12">
    <source>
        <dbReference type="Proteomes" id="UP000186804"/>
    </source>
</evidence>
<reference evidence="11 12" key="1">
    <citation type="submission" date="2016-10" db="EMBL/GenBank/DDBJ databases">
        <title>Reductive evolution of mitochondrial metabolism and differential evolution of invasion-related proteins in Cryptosporidium.</title>
        <authorList>
            <person name="Liu S."/>
            <person name="Roellig D.M."/>
            <person name="Guo Y."/>
            <person name="Li N."/>
            <person name="Frace M.A."/>
            <person name="Tang K."/>
            <person name="Zhang L."/>
            <person name="Feng Y."/>
            <person name="Xiao L."/>
        </authorList>
    </citation>
    <scope>NUCLEOTIDE SEQUENCE [LARGE SCALE GENOMIC DNA]</scope>
    <source>
        <strain evidence="11">30847</strain>
    </source>
</reference>
<dbReference type="VEuPathDB" id="CryptoDB:cand_001620"/>
<dbReference type="Pfam" id="PF21974">
    <property type="entry name" value="SPN1_m3Gcap_bd"/>
    <property type="match status" value="1"/>
</dbReference>
<comment type="subcellular location">
    <subcellularLocation>
        <location evidence="3">Cytoplasm</location>
    </subcellularLocation>
    <subcellularLocation>
        <location evidence="2">Nucleus</location>
    </subcellularLocation>
</comment>
<gene>
    <name evidence="11" type="ORF">cand_001620</name>
</gene>
<proteinExistence type="inferred from homology"/>
<dbReference type="CDD" id="cd09232">
    <property type="entry name" value="Snurportin-1_C"/>
    <property type="match status" value="1"/>
</dbReference>
<evidence type="ECO:0000256" key="1">
    <source>
        <dbReference type="ARBA" id="ARBA00003975"/>
    </source>
</evidence>
<evidence type="ECO:0000256" key="6">
    <source>
        <dbReference type="ARBA" id="ARBA00022448"/>
    </source>
</evidence>
<dbReference type="Proteomes" id="UP000186804">
    <property type="component" value="Unassembled WGS sequence"/>
</dbReference>
<evidence type="ECO:0000256" key="5">
    <source>
        <dbReference type="ARBA" id="ARBA00016034"/>
    </source>
</evidence>
<protein>
    <recommendedName>
        <fullName evidence="5">Snurportin-1</fullName>
    </recommendedName>
</protein>
<name>A0A1J4MQZ1_9CRYT</name>
<dbReference type="PANTHER" id="PTHR13403:SF6">
    <property type="entry name" value="SNURPORTIN-1"/>
    <property type="match status" value="1"/>
</dbReference>
<dbReference type="InterPro" id="IPR017336">
    <property type="entry name" value="Snurportin-1"/>
</dbReference>
<dbReference type="RefSeq" id="XP_067068317.1">
    <property type="nucleotide sequence ID" value="XM_067210410.1"/>
</dbReference>
<keyword evidence="12" id="KW-1185">Reference proteome</keyword>
<dbReference type="GO" id="GO:0005634">
    <property type="term" value="C:nucleus"/>
    <property type="evidence" value="ECO:0007669"/>
    <property type="project" value="UniProtKB-SubCell"/>
</dbReference>
<comment type="similarity">
    <text evidence="4">Belongs to the snurportin family.</text>
</comment>